<keyword evidence="3" id="KW-1185">Reference proteome</keyword>
<name>A0AAV7LLT6_PLEWA</name>
<feature type="non-terminal residue" evidence="2">
    <location>
        <position position="1"/>
    </location>
</feature>
<evidence type="ECO:0000313" key="2">
    <source>
        <dbReference type="EMBL" id="KAJ1088385.1"/>
    </source>
</evidence>
<comment type="caution">
    <text evidence="2">The sequence shown here is derived from an EMBL/GenBank/DDBJ whole genome shotgun (WGS) entry which is preliminary data.</text>
</comment>
<evidence type="ECO:0000256" key="1">
    <source>
        <dbReference type="SAM" id="MobiDB-lite"/>
    </source>
</evidence>
<feature type="region of interest" description="Disordered" evidence="1">
    <location>
        <begin position="25"/>
        <end position="48"/>
    </location>
</feature>
<reference evidence="2" key="1">
    <citation type="journal article" date="2022" name="bioRxiv">
        <title>Sequencing and chromosome-scale assembly of the giantPleurodeles waltlgenome.</title>
        <authorList>
            <person name="Brown T."/>
            <person name="Elewa A."/>
            <person name="Iarovenko S."/>
            <person name="Subramanian E."/>
            <person name="Araus A.J."/>
            <person name="Petzold A."/>
            <person name="Susuki M."/>
            <person name="Suzuki K.-i.T."/>
            <person name="Hayashi T."/>
            <person name="Toyoda A."/>
            <person name="Oliveira C."/>
            <person name="Osipova E."/>
            <person name="Leigh N.D."/>
            <person name="Simon A."/>
            <person name="Yun M.H."/>
        </authorList>
    </citation>
    <scope>NUCLEOTIDE SEQUENCE</scope>
    <source>
        <strain evidence="2">20211129_DDA</strain>
        <tissue evidence="2">Liver</tissue>
    </source>
</reference>
<accession>A0AAV7LLT6</accession>
<dbReference type="EMBL" id="JANPWB010000015">
    <property type="protein sequence ID" value="KAJ1088385.1"/>
    <property type="molecule type" value="Genomic_DNA"/>
</dbReference>
<feature type="non-terminal residue" evidence="2">
    <location>
        <position position="62"/>
    </location>
</feature>
<evidence type="ECO:0000313" key="3">
    <source>
        <dbReference type="Proteomes" id="UP001066276"/>
    </source>
</evidence>
<sequence>FQCNCLALSFQQYAQGIRTVIPQETRNKGTCSPRGARSPRPLGGLSGQHLARVGPEGAPCMF</sequence>
<organism evidence="2 3">
    <name type="scientific">Pleurodeles waltl</name>
    <name type="common">Iberian ribbed newt</name>
    <dbReference type="NCBI Taxonomy" id="8319"/>
    <lineage>
        <taxon>Eukaryota</taxon>
        <taxon>Metazoa</taxon>
        <taxon>Chordata</taxon>
        <taxon>Craniata</taxon>
        <taxon>Vertebrata</taxon>
        <taxon>Euteleostomi</taxon>
        <taxon>Amphibia</taxon>
        <taxon>Batrachia</taxon>
        <taxon>Caudata</taxon>
        <taxon>Salamandroidea</taxon>
        <taxon>Salamandridae</taxon>
        <taxon>Pleurodelinae</taxon>
        <taxon>Pleurodeles</taxon>
    </lineage>
</organism>
<protein>
    <submittedName>
        <fullName evidence="2">Uncharacterized protein</fullName>
    </submittedName>
</protein>
<dbReference type="AlphaFoldDB" id="A0AAV7LLT6"/>
<gene>
    <name evidence="2" type="ORF">NDU88_001542</name>
</gene>
<proteinExistence type="predicted"/>
<dbReference type="Proteomes" id="UP001066276">
    <property type="component" value="Chromosome 11"/>
</dbReference>